<dbReference type="EMBL" id="UINC01143607">
    <property type="protein sequence ID" value="SVD32621.1"/>
    <property type="molecule type" value="Genomic_DNA"/>
</dbReference>
<gene>
    <name evidence="1" type="ORF">METZ01_LOCUS385475</name>
</gene>
<organism evidence="1">
    <name type="scientific">marine metagenome</name>
    <dbReference type="NCBI Taxonomy" id="408172"/>
    <lineage>
        <taxon>unclassified sequences</taxon>
        <taxon>metagenomes</taxon>
        <taxon>ecological metagenomes</taxon>
    </lineage>
</organism>
<protein>
    <submittedName>
        <fullName evidence="1">Uncharacterized protein</fullName>
    </submittedName>
</protein>
<sequence>MEHFEILKVGAEPNKRFLVKGMCQPWIRWSSQHYAHKFLTLKEASDEASSLENVVIIWVNGSNWGEVNV</sequence>
<evidence type="ECO:0000313" key="1">
    <source>
        <dbReference type="EMBL" id="SVD32621.1"/>
    </source>
</evidence>
<name>A0A382UFX3_9ZZZZ</name>
<accession>A0A382UFX3</accession>
<dbReference type="AlphaFoldDB" id="A0A382UFX3"/>
<reference evidence="1" key="1">
    <citation type="submission" date="2018-05" db="EMBL/GenBank/DDBJ databases">
        <authorList>
            <person name="Lanie J.A."/>
            <person name="Ng W.-L."/>
            <person name="Kazmierczak K.M."/>
            <person name="Andrzejewski T.M."/>
            <person name="Davidsen T.M."/>
            <person name="Wayne K.J."/>
            <person name="Tettelin H."/>
            <person name="Glass J.I."/>
            <person name="Rusch D."/>
            <person name="Podicherti R."/>
            <person name="Tsui H.-C.T."/>
            <person name="Winkler M.E."/>
        </authorList>
    </citation>
    <scope>NUCLEOTIDE SEQUENCE</scope>
</reference>
<proteinExistence type="predicted"/>